<keyword evidence="5 7" id="KW-1133">Transmembrane helix</keyword>
<dbReference type="PANTHER" id="PTHR30086:SF20">
    <property type="entry name" value="ARGININE EXPORTER PROTEIN ARGO-RELATED"/>
    <property type="match status" value="1"/>
</dbReference>
<dbReference type="EMBL" id="CBXE010000493">
    <property type="protein sequence ID" value="CDL87674.1"/>
    <property type="molecule type" value="Genomic_DNA"/>
</dbReference>
<sequence length="233" mass="24665">MFNRNNNIHVTAPKREGYRIMLTNFSALNGLLGLLLTCAVLIAVPGPSIMFIVGQAVSVGRTNALRGVIGNAIGTYFVAVIVAFGIGSLLIQSSMALMVIRLLGSAALLAIGFQYLFFSRPLQTAENVSANKHRQTLILGIIVGATNPKALIMFGTIVPSFLTTGTDSPISSLLSFSLIPIVLGLIIDTAWVAAAHAMSSRPSFTEKRMKLVNLTGGGIIILMAIILAVEALR</sequence>
<keyword evidence="6 7" id="KW-0472">Membrane</keyword>
<evidence type="ECO:0000256" key="5">
    <source>
        <dbReference type="ARBA" id="ARBA00022989"/>
    </source>
</evidence>
<comment type="subcellular location">
    <subcellularLocation>
        <location evidence="1">Cell membrane</location>
        <topology evidence="1">Multi-pass membrane protein</topology>
    </subcellularLocation>
</comment>
<feature type="transmembrane region" description="Helical" evidence="7">
    <location>
        <begin position="178"/>
        <end position="199"/>
    </location>
</feature>
<name>W1JAB1_9GAMM</name>
<feature type="transmembrane region" description="Helical" evidence="7">
    <location>
        <begin position="97"/>
        <end position="117"/>
    </location>
</feature>
<organism evidence="8 9">
    <name type="scientific">Xenorhabdus cabanillasii JM26</name>
    <dbReference type="NCBI Taxonomy" id="1427517"/>
    <lineage>
        <taxon>Bacteria</taxon>
        <taxon>Pseudomonadati</taxon>
        <taxon>Pseudomonadota</taxon>
        <taxon>Gammaproteobacteria</taxon>
        <taxon>Enterobacterales</taxon>
        <taxon>Morganellaceae</taxon>
        <taxon>Xenorhabdus</taxon>
    </lineage>
</organism>
<evidence type="ECO:0000313" key="9">
    <source>
        <dbReference type="Proteomes" id="UP000019197"/>
    </source>
</evidence>
<dbReference type="GO" id="GO:0005886">
    <property type="term" value="C:plasma membrane"/>
    <property type="evidence" value="ECO:0007669"/>
    <property type="project" value="UniProtKB-SubCell"/>
</dbReference>
<evidence type="ECO:0000256" key="3">
    <source>
        <dbReference type="ARBA" id="ARBA00022692"/>
    </source>
</evidence>
<keyword evidence="4" id="KW-0029">Amino-acid transport</keyword>
<feature type="transmembrane region" description="Helical" evidence="7">
    <location>
        <begin position="31"/>
        <end position="53"/>
    </location>
</feature>
<dbReference type="Proteomes" id="UP000019197">
    <property type="component" value="Unassembled WGS sequence"/>
</dbReference>
<evidence type="ECO:0000256" key="4">
    <source>
        <dbReference type="ARBA" id="ARBA00022970"/>
    </source>
</evidence>
<feature type="transmembrane region" description="Helical" evidence="7">
    <location>
        <begin position="137"/>
        <end position="158"/>
    </location>
</feature>
<feature type="transmembrane region" description="Helical" evidence="7">
    <location>
        <begin position="65"/>
        <end position="91"/>
    </location>
</feature>
<keyword evidence="4" id="KW-0813">Transport</keyword>
<dbReference type="PANTHER" id="PTHR30086">
    <property type="entry name" value="ARGININE EXPORTER PROTEIN ARGO"/>
    <property type="match status" value="1"/>
</dbReference>
<dbReference type="GO" id="GO:0015171">
    <property type="term" value="F:amino acid transmembrane transporter activity"/>
    <property type="evidence" value="ECO:0007669"/>
    <property type="project" value="TreeGrafter"/>
</dbReference>
<dbReference type="Pfam" id="PF01810">
    <property type="entry name" value="LysE"/>
    <property type="match status" value="1"/>
</dbReference>
<proteinExistence type="predicted"/>
<keyword evidence="3 7" id="KW-0812">Transmembrane</keyword>
<reference evidence="8 9" key="1">
    <citation type="submission" date="2013-11" db="EMBL/GenBank/DDBJ databases">
        <title>Draft genome sequence and annotation of the entomopathogenic bacterium, Xenorhabdus cabanillasi strain JM26.</title>
        <authorList>
            <person name="Gualtieri M."/>
            <person name="Ogier J.C."/>
            <person name="Pages S."/>
            <person name="Givaudan A."/>
            <person name="Gaudriault S."/>
        </authorList>
    </citation>
    <scope>NUCLEOTIDE SEQUENCE [LARGE SCALE GENOMIC DNA]</scope>
    <source>
        <strain evidence="8 9">JM26</strain>
    </source>
</reference>
<evidence type="ECO:0000256" key="6">
    <source>
        <dbReference type="ARBA" id="ARBA00023136"/>
    </source>
</evidence>
<accession>W1JAB1</accession>
<dbReference type="InterPro" id="IPR001123">
    <property type="entry name" value="LeuE-type"/>
</dbReference>
<evidence type="ECO:0000256" key="7">
    <source>
        <dbReference type="SAM" id="Phobius"/>
    </source>
</evidence>
<feature type="transmembrane region" description="Helical" evidence="7">
    <location>
        <begin position="211"/>
        <end position="229"/>
    </location>
</feature>
<dbReference type="AlphaFoldDB" id="W1JAB1"/>
<evidence type="ECO:0000256" key="1">
    <source>
        <dbReference type="ARBA" id="ARBA00004651"/>
    </source>
</evidence>
<evidence type="ECO:0000256" key="2">
    <source>
        <dbReference type="ARBA" id="ARBA00022475"/>
    </source>
</evidence>
<protein>
    <submittedName>
        <fullName evidence="8">Membrane protein similar to predicted rhtb family transporters</fullName>
    </submittedName>
</protein>
<keyword evidence="2" id="KW-1003">Cell membrane</keyword>
<gene>
    <name evidence="8" type="ORF">XCR1_960029</name>
</gene>
<evidence type="ECO:0000313" key="8">
    <source>
        <dbReference type="EMBL" id="CDL87674.1"/>
    </source>
</evidence>
<comment type="caution">
    <text evidence="8">The sequence shown here is derived from an EMBL/GenBank/DDBJ whole genome shotgun (WGS) entry which is preliminary data.</text>
</comment>